<dbReference type="InterPro" id="IPR000866">
    <property type="entry name" value="AhpC/TSA"/>
</dbReference>
<gene>
    <name evidence="2" type="ORF">RM539_06820</name>
</gene>
<dbReference type="Pfam" id="PF00578">
    <property type="entry name" value="AhpC-TSA"/>
    <property type="match status" value="1"/>
</dbReference>
<dbReference type="SUPFAM" id="SSF52833">
    <property type="entry name" value="Thioredoxin-like"/>
    <property type="match status" value="1"/>
</dbReference>
<reference evidence="2 3" key="1">
    <citation type="submission" date="2023-09" db="EMBL/GenBank/DDBJ databases">
        <authorList>
            <person name="Rey-Velasco X."/>
        </authorList>
    </citation>
    <scope>NUCLEOTIDE SEQUENCE [LARGE SCALE GENOMIC DNA]</scope>
    <source>
        <strain evidence="2 3">F117</strain>
    </source>
</reference>
<evidence type="ECO:0000313" key="3">
    <source>
        <dbReference type="Proteomes" id="UP001262582"/>
    </source>
</evidence>
<dbReference type="Gene3D" id="3.40.30.10">
    <property type="entry name" value="Glutaredoxin"/>
    <property type="match status" value="1"/>
</dbReference>
<comment type="caution">
    <text evidence="2">The sequence shown here is derived from an EMBL/GenBank/DDBJ whole genome shotgun (WGS) entry which is preliminary data.</text>
</comment>
<sequence>MRKYLLLFLLISGFCAQSQDEDSKKIYFSQALYEHLPKYESKARTAYRFNDYERGRFLFDSLVKNCLRSTYIDNFKFYKLNKRPVRLYEFDKPLYLITYASWCVPEKGEIPAINKLADKYQDKVKFVVLFWDKASTAKKIAKEFNSNVFVVYIDERKNNDPFIIKTLKHSLGLPTCFLISKDKKIMDIRRSIFLPYNASEKKSYDLNYNSIEEGISSYLMDTSPVAKMANILHLPQ</sequence>
<accession>A0ABU3D435</accession>
<feature type="domain" description="Thioredoxin" evidence="1">
    <location>
        <begin position="66"/>
        <end position="216"/>
    </location>
</feature>
<keyword evidence="3" id="KW-1185">Reference proteome</keyword>
<dbReference type="InterPro" id="IPR013766">
    <property type="entry name" value="Thioredoxin_domain"/>
</dbReference>
<name>A0ABU3D435_9FLAO</name>
<dbReference type="InterPro" id="IPR036249">
    <property type="entry name" value="Thioredoxin-like_sf"/>
</dbReference>
<dbReference type="RefSeq" id="WP_311502628.1">
    <property type="nucleotide sequence ID" value="NZ_JAVRHK010000003.1"/>
</dbReference>
<evidence type="ECO:0000259" key="1">
    <source>
        <dbReference type="PROSITE" id="PS51352"/>
    </source>
</evidence>
<evidence type="ECO:0000313" key="2">
    <source>
        <dbReference type="EMBL" id="MDT0676292.1"/>
    </source>
</evidence>
<protein>
    <submittedName>
        <fullName evidence="2">Redoxin domain-containing protein</fullName>
    </submittedName>
</protein>
<organism evidence="2 3">
    <name type="scientific">Autumnicola musiva</name>
    <dbReference type="NCBI Taxonomy" id="3075589"/>
    <lineage>
        <taxon>Bacteria</taxon>
        <taxon>Pseudomonadati</taxon>
        <taxon>Bacteroidota</taxon>
        <taxon>Flavobacteriia</taxon>
        <taxon>Flavobacteriales</taxon>
        <taxon>Flavobacteriaceae</taxon>
        <taxon>Autumnicola</taxon>
    </lineage>
</organism>
<proteinExistence type="predicted"/>
<dbReference type="PROSITE" id="PS51352">
    <property type="entry name" value="THIOREDOXIN_2"/>
    <property type="match status" value="1"/>
</dbReference>
<dbReference type="EMBL" id="JAVRHK010000003">
    <property type="protein sequence ID" value="MDT0676292.1"/>
    <property type="molecule type" value="Genomic_DNA"/>
</dbReference>
<dbReference type="Proteomes" id="UP001262582">
    <property type="component" value="Unassembled WGS sequence"/>
</dbReference>